<dbReference type="EMBL" id="CP051651">
    <property type="protein sequence ID" value="QJD69706.1"/>
    <property type="molecule type" value="Genomic_DNA"/>
</dbReference>
<dbReference type="RefSeq" id="WP_169707836.1">
    <property type="nucleotide sequence ID" value="NZ_CP051651.1"/>
</dbReference>
<evidence type="ECO:0000313" key="4">
    <source>
        <dbReference type="Proteomes" id="UP000503498"/>
    </source>
</evidence>
<accession>A0A7Z2ZIU5</accession>
<feature type="signal peptide" evidence="1">
    <location>
        <begin position="1"/>
        <end position="27"/>
    </location>
</feature>
<dbReference type="InterPro" id="IPR011483">
    <property type="entry name" value="Sde182_NH-like"/>
</dbReference>
<sequence>MTEHSHRRRQVCIGALALALGPLYASAARRLPSGTASQAGLHRVVVSTDIGGTDPDDFQSMVHLLLASDALDLEGLISSPFGDGRKQDILGVIDEYAKDFPNLRTHSRRYPTPERLRAITKQGAYDGLGYQAVGESTEGSRWLVERARAPDARPLHVLVWGGIDDLAQALHDAPDILPKLRVYFIGGPNKKWSVDAYQYIVQHHPDLWIIEANATYRGWFVGGEQAGEWGNTGFVQQHVAGHGALGQYFATHLQGTIKMGDSPSVGWLLHGEPSDPAGPGWGGAFVRAWDRPYVRHRRLTTPEDRIELFGVMEWVLPVSTRQPRPQAIMTIDNQQIPGYWDGQAMRFRCSPREAKVYQCDLRSDLSELDGRTARFTSVAPLADVAATPSARWPNWWTDDPAPHLAEGQHHGARTVSIWRRQILEDFARRLQRCAAPASAAGRA</sequence>
<dbReference type="AlphaFoldDB" id="A0A7Z2ZIU5"/>
<proteinExistence type="predicted"/>
<name>A0A7Z2ZIU5_XANCA</name>
<evidence type="ECO:0000313" key="3">
    <source>
        <dbReference type="EMBL" id="QJD69706.1"/>
    </source>
</evidence>
<feature type="chain" id="PRO_5030796804" evidence="1">
    <location>
        <begin position="28"/>
        <end position="443"/>
    </location>
</feature>
<feature type="domain" description="Cellulose-binding Sde182 nucleoside hydrolase-like" evidence="2">
    <location>
        <begin position="43"/>
        <end position="285"/>
    </location>
</feature>
<gene>
    <name evidence="3" type="ORF">HG421_19775</name>
</gene>
<evidence type="ECO:0000256" key="1">
    <source>
        <dbReference type="SAM" id="SignalP"/>
    </source>
</evidence>
<dbReference type="Pfam" id="PF07632">
    <property type="entry name" value="Sde182_NH-like"/>
    <property type="match status" value="1"/>
</dbReference>
<dbReference type="Proteomes" id="UP000503498">
    <property type="component" value="Chromosome"/>
</dbReference>
<dbReference type="Gene3D" id="3.90.245.10">
    <property type="entry name" value="Ribonucleoside hydrolase-like"/>
    <property type="match status" value="1"/>
</dbReference>
<reference evidence="3 4" key="2">
    <citation type="submission" date="2020-04" db="EMBL/GenBank/DDBJ databases">
        <authorList>
            <person name="Fomenkov A."/>
            <person name="Anton B.P."/>
            <person name="Roberts R.J."/>
        </authorList>
    </citation>
    <scope>NUCLEOTIDE SEQUENCE [LARGE SCALE GENOMIC DNA]</scope>
    <source>
        <strain evidence="3 4">NEB122</strain>
    </source>
</reference>
<protein>
    <submittedName>
        <fullName evidence="3">DUF1593 domain-containing protein</fullName>
    </submittedName>
</protein>
<dbReference type="GO" id="GO:0016799">
    <property type="term" value="F:hydrolase activity, hydrolyzing N-glycosyl compounds"/>
    <property type="evidence" value="ECO:0007669"/>
    <property type="project" value="InterPro"/>
</dbReference>
<dbReference type="SUPFAM" id="SSF53590">
    <property type="entry name" value="Nucleoside hydrolase"/>
    <property type="match status" value="1"/>
</dbReference>
<keyword evidence="1" id="KW-0732">Signal</keyword>
<evidence type="ECO:0000259" key="2">
    <source>
        <dbReference type="Pfam" id="PF07632"/>
    </source>
</evidence>
<dbReference type="InterPro" id="IPR036452">
    <property type="entry name" value="Ribo_hydro-like"/>
</dbReference>
<reference evidence="3 4" key="1">
    <citation type="submission" date="2020-04" db="EMBL/GenBank/DDBJ databases">
        <title>Genome-Wide Identification of 5-Methylcytosine Sites in Bacterial Genomes By High-Throughput Sequencing of MspJI Restriction Fragments.</title>
        <authorList>
            <person name="Wu V."/>
        </authorList>
    </citation>
    <scope>NUCLEOTIDE SEQUENCE [LARGE SCALE GENOMIC DNA]</scope>
    <source>
        <strain evidence="3 4">NEB122</strain>
    </source>
</reference>
<organism evidence="3 4">
    <name type="scientific">Xanthomonas campestris pv. badrii</name>
    <dbReference type="NCBI Taxonomy" id="149696"/>
    <lineage>
        <taxon>Bacteria</taxon>
        <taxon>Pseudomonadati</taxon>
        <taxon>Pseudomonadota</taxon>
        <taxon>Gammaproteobacteria</taxon>
        <taxon>Lysobacterales</taxon>
        <taxon>Lysobacteraceae</taxon>
        <taxon>Xanthomonas</taxon>
    </lineage>
</organism>